<dbReference type="Pfam" id="PF14846">
    <property type="entry name" value="DUF4485"/>
    <property type="match status" value="1"/>
</dbReference>
<dbReference type="OrthoDB" id="6572380at2759"/>
<evidence type="ECO:0000313" key="3">
    <source>
        <dbReference type="Proteomes" id="UP000801492"/>
    </source>
</evidence>
<comment type="caution">
    <text evidence="2">The sequence shown here is derived from an EMBL/GenBank/DDBJ whole genome shotgun (WGS) entry which is preliminary data.</text>
</comment>
<evidence type="ECO:0000313" key="2">
    <source>
        <dbReference type="EMBL" id="KAF2888358.1"/>
    </source>
</evidence>
<dbReference type="EMBL" id="VTPC01078015">
    <property type="protein sequence ID" value="KAF2888358.1"/>
    <property type="molecule type" value="Genomic_DNA"/>
</dbReference>
<reference evidence="2" key="1">
    <citation type="submission" date="2019-08" db="EMBL/GenBank/DDBJ databases">
        <title>The genome of the North American firefly Photinus pyralis.</title>
        <authorList>
            <consortium name="Photinus pyralis genome working group"/>
            <person name="Fallon T.R."/>
            <person name="Sander Lower S.E."/>
            <person name="Weng J.-K."/>
        </authorList>
    </citation>
    <scope>NUCLEOTIDE SEQUENCE</scope>
    <source>
        <strain evidence="2">TRF0915ILg1</strain>
        <tissue evidence="2">Whole body</tissue>
    </source>
</reference>
<dbReference type="Proteomes" id="UP000801492">
    <property type="component" value="Unassembled WGS sequence"/>
</dbReference>
<dbReference type="AlphaFoldDB" id="A0A8K0G7J3"/>
<evidence type="ECO:0000259" key="1">
    <source>
        <dbReference type="Pfam" id="PF14846"/>
    </source>
</evidence>
<protein>
    <recommendedName>
        <fullName evidence="1">DUF4485 domain-containing protein</fullName>
    </recommendedName>
</protein>
<keyword evidence="3" id="KW-1185">Reference proteome</keyword>
<name>A0A8K0G7J3_IGNLU</name>
<proteinExistence type="predicted"/>
<accession>A0A8K0G7J3</accession>
<gene>
    <name evidence="2" type="ORF">ILUMI_17815</name>
</gene>
<dbReference type="InterPro" id="IPR027831">
    <property type="entry name" value="DUF4485"/>
</dbReference>
<sequence length="131" mass="15276">MAIRDNNEFKLALRDIAAHAPKLPNPYDRVRCSEWARKLASLPDDNLESSKIRNEYIQFLRIQVRNNFLHGPFMSPPPEGNTLCSLAENLGNLMAQQFTILFLRHPRNQKFPPYSDTFHEAFRQNVSSEKY</sequence>
<feature type="domain" description="DUF4485" evidence="1">
    <location>
        <begin position="6"/>
        <end position="87"/>
    </location>
</feature>
<organism evidence="2 3">
    <name type="scientific">Ignelater luminosus</name>
    <name type="common">Cucubano</name>
    <name type="synonym">Pyrophorus luminosus</name>
    <dbReference type="NCBI Taxonomy" id="2038154"/>
    <lineage>
        <taxon>Eukaryota</taxon>
        <taxon>Metazoa</taxon>
        <taxon>Ecdysozoa</taxon>
        <taxon>Arthropoda</taxon>
        <taxon>Hexapoda</taxon>
        <taxon>Insecta</taxon>
        <taxon>Pterygota</taxon>
        <taxon>Neoptera</taxon>
        <taxon>Endopterygota</taxon>
        <taxon>Coleoptera</taxon>
        <taxon>Polyphaga</taxon>
        <taxon>Elateriformia</taxon>
        <taxon>Elateroidea</taxon>
        <taxon>Elateridae</taxon>
        <taxon>Agrypninae</taxon>
        <taxon>Pyrophorini</taxon>
        <taxon>Ignelater</taxon>
    </lineage>
</organism>